<evidence type="ECO:0000313" key="2">
    <source>
        <dbReference type="EMBL" id="RWA05959.1"/>
    </source>
</evidence>
<dbReference type="PANTHER" id="PTHR37017">
    <property type="entry name" value="AB HYDROLASE-1 DOMAIN-CONTAINING PROTEIN-RELATED"/>
    <property type="match status" value="1"/>
</dbReference>
<organism evidence="2 3">
    <name type="scientific">Xylaria grammica</name>
    <dbReference type="NCBI Taxonomy" id="363999"/>
    <lineage>
        <taxon>Eukaryota</taxon>
        <taxon>Fungi</taxon>
        <taxon>Dikarya</taxon>
        <taxon>Ascomycota</taxon>
        <taxon>Pezizomycotina</taxon>
        <taxon>Sordariomycetes</taxon>
        <taxon>Xylariomycetidae</taxon>
        <taxon>Xylariales</taxon>
        <taxon>Xylariaceae</taxon>
        <taxon>Xylaria</taxon>
    </lineage>
</organism>
<proteinExistence type="predicted"/>
<sequence>MAALISTKTQSSPTIFFIPGAWHGPWVFDNVRSILSARGFETEASSLATVGSTDPSVGLLSDAAKARSALTTLIDDGKEVILVAHSYGGIVASNAVEDLEIEQRISNGLTGGVVMILYVTAFAVRPNTNLLTAVGGHYADWWDVSEDGFITPINPVDIFYADVEPSVAEKVIATIRPMPINFINDASLYDPWNQGFEVGYIFAEEDHAIHISAQKAMFAQLPAGSFSASLRSSHSPFFSMPDALADAIQDAANYAIMKRSFKLIPNST</sequence>
<dbReference type="AlphaFoldDB" id="A0A439CUX1"/>
<dbReference type="Gene3D" id="3.40.50.1820">
    <property type="entry name" value="alpha/beta hydrolase"/>
    <property type="match status" value="1"/>
</dbReference>
<accession>A0A439CUX1</accession>
<protein>
    <recommendedName>
        <fullName evidence="1">AB hydrolase-1 domain-containing protein</fullName>
    </recommendedName>
</protein>
<feature type="domain" description="AB hydrolase-1" evidence="1">
    <location>
        <begin position="15"/>
        <end position="247"/>
    </location>
</feature>
<dbReference type="Proteomes" id="UP000286045">
    <property type="component" value="Unassembled WGS sequence"/>
</dbReference>
<name>A0A439CUX1_9PEZI</name>
<dbReference type="SUPFAM" id="SSF53474">
    <property type="entry name" value="alpha/beta-Hydrolases"/>
    <property type="match status" value="1"/>
</dbReference>
<evidence type="ECO:0000313" key="3">
    <source>
        <dbReference type="Proteomes" id="UP000286045"/>
    </source>
</evidence>
<dbReference type="InterPro" id="IPR052897">
    <property type="entry name" value="Sec-Metab_Biosynth_Hydrolase"/>
</dbReference>
<keyword evidence="3" id="KW-1185">Reference proteome</keyword>
<gene>
    <name evidence="2" type="ORF">EKO27_g9141</name>
</gene>
<dbReference type="Pfam" id="PF12697">
    <property type="entry name" value="Abhydrolase_6"/>
    <property type="match status" value="1"/>
</dbReference>
<dbReference type="PANTHER" id="PTHR37017:SF11">
    <property type="entry name" value="ESTERASE_LIPASE_THIOESTERASE DOMAIN-CONTAINING PROTEIN"/>
    <property type="match status" value="1"/>
</dbReference>
<comment type="caution">
    <text evidence="2">The sequence shown here is derived from an EMBL/GenBank/DDBJ whole genome shotgun (WGS) entry which is preliminary data.</text>
</comment>
<dbReference type="EMBL" id="RYZI01000382">
    <property type="protein sequence ID" value="RWA05959.1"/>
    <property type="molecule type" value="Genomic_DNA"/>
</dbReference>
<reference evidence="2 3" key="1">
    <citation type="submission" date="2018-12" db="EMBL/GenBank/DDBJ databases">
        <title>Draft genome sequence of Xylaria grammica IHI A82.</title>
        <authorList>
            <person name="Buettner E."/>
            <person name="Kellner H."/>
        </authorList>
    </citation>
    <scope>NUCLEOTIDE SEQUENCE [LARGE SCALE GENOMIC DNA]</scope>
    <source>
        <strain evidence="2 3">IHI A82</strain>
    </source>
</reference>
<dbReference type="STRING" id="363999.A0A439CUX1"/>
<dbReference type="InterPro" id="IPR000073">
    <property type="entry name" value="AB_hydrolase_1"/>
</dbReference>
<evidence type="ECO:0000259" key="1">
    <source>
        <dbReference type="Pfam" id="PF12697"/>
    </source>
</evidence>
<dbReference type="InterPro" id="IPR029058">
    <property type="entry name" value="AB_hydrolase_fold"/>
</dbReference>